<feature type="region of interest" description="Disordered" evidence="6">
    <location>
        <begin position="1"/>
        <end position="31"/>
    </location>
</feature>
<dbReference type="GO" id="GO:0005384">
    <property type="term" value="F:manganese ion transmembrane transporter activity"/>
    <property type="evidence" value="ECO:0007669"/>
    <property type="project" value="TreeGrafter"/>
</dbReference>
<evidence type="ECO:0000256" key="5">
    <source>
        <dbReference type="ARBA" id="ARBA00023136"/>
    </source>
</evidence>
<dbReference type="AlphaFoldDB" id="A0AAD6J7S6"/>
<sequence>MEDDDEESNSIDLENIDDGSLGETQADGPSPNVILGDLDDLNEAAGRLIKLYLKEFHTSSSTTDRFTMKRDALYKEFSTLANRYNNGRRCIDPEKMAAVLGIQHELHPIFTKANLAVLAHMLCRDQRGSYYQFGGFEDEFIRNGGCTYTDDRITTDFITEWRTQIYVRAVLDLDIFEQERADKFLVAIFFDDEIRARTDTTSVLKDGKMEAAHLRGWQTDGSSPPVVYHEKIIERVRYLHNLTQGGEFGLLRDNLAPNFPYQQFEAVVLDWLKTVNMKLADSYPSLETLANAAYEGKDDLEMFRRRLKSIMPRPTPTPQPSVEQADPRRTATGAHANANLDLISGVAALRGHAGPSTPGPSRVNPRVPATAPPHIAASRQRASNAPPDPVNYPSISATGSTSTTQIGWDVNRALEDVAKGDKENQPKPKEKKFFNQSQEGARQVSPFDDAAELHGPTTSTQRPAQRPAAPQTQDEDITMGGDDEEDDDFERMPPVRPTRPRPAPEVANSEASRPTNRISRQQDRVRATYPRPQRASNPDNVEEGEDVAPAPRIPVVTGRAARRTWPQGDIEKLYQGVAAIGIRWADIRDVYLNNMWTNVDIKDKARNLKFDLLKKMEEGEELPTNFEHVSLGNTYIDRLAKQGVIYVDGQLAIAIRSRRHFRRQLHFRYFRFSSSSSARLAMILRRLFPRLSLSLVLLFALASNHGLVSATIKGDKEVKEPDPLPPGPPPVSVVPKVSREDLGNDDDIPLLSKSVKTVVDDVPPAEQQIPTFSKRPIASLDESQLDESELPLKPGSSSGVSGADKETLISSTHSFTLSFLMIIFSEIGDKTFLIAALMAMKHSRTLVFSAAFSSLVVMTVLSAVLGHAVPTLLPKKFTNWLASGLFFVFGARMLMDGLKMEKGTAGVQEEMREVEQELHEKEEQARGRSGSNASMMEEGIVPPRSQKRNPLRRSSSPAISDESDDEGFDQRGSGNSIKVVSDGVQNLAGLLLSPAWVQTFVMTFLGEWGDRSQIATIAMAAGQDYWFVILGAIVGHACCTAGAVIGGRFLAEKISVRNVTLGGAIAFLAFGFIYMLEAIYT</sequence>
<feature type="compositionally biased region" description="Basic and acidic residues" evidence="6">
    <location>
        <begin position="913"/>
        <end position="926"/>
    </location>
</feature>
<dbReference type="EMBL" id="JAQGDS010000001">
    <property type="protein sequence ID" value="KAJ6264211.1"/>
    <property type="molecule type" value="Genomic_DNA"/>
</dbReference>
<proteinExistence type="inferred from homology"/>
<feature type="region of interest" description="Disordered" evidence="6">
    <location>
        <begin position="913"/>
        <end position="973"/>
    </location>
</feature>
<keyword evidence="3 7" id="KW-0812">Transmembrane</keyword>
<feature type="region of interest" description="Disordered" evidence="6">
    <location>
        <begin position="350"/>
        <end position="407"/>
    </location>
</feature>
<evidence type="ECO:0000256" key="7">
    <source>
        <dbReference type="SAM" id="Phobius"/>
    </source>
</evidence>
<evidence type="ECO:0000256" key="1">
    <source>
        <dbReference type="ARBA" id="ARBA00004141"/>
    </source>
</evidence>
<protein>
    <submittedName>
        <fullName evidence="8">Uncharacterized protein</fullName>
    </submittedName>
</protein>
<evidence type="ECO:0000256" key="3">
    <source>
        <dbReference type="ARBA" id="ARBA00022692"/>
    </source>
</evidence>
<feature type="compositionally biased region" description="Pro residues" evidence="6">
    <location>
        <begin position="494"/>
        <end position="503"/>
    </location>
</feature>
<feature type="region of interest" description="Disordered" evidence="6">
    <location>
        <begin position="419"/>
        <end position="548"/>
    </location>
</feature>
<organism evidence="8 9">
    <name type="scientific">Drechslerella dactyloides</name>
    <name type="common">Nematode-trapping fungus</name>
    <name type="synonym">Arthrobotrys dactyloides</name>
    <dbReference type="NCBI Taxonomy" id="74499"/>
    <lineage>
        <taxon>Eukaryota</taxon>
        <taxon>Fungi</taxon>
        <taxon>Dikarya</taxon>
        <taxon>Ascomycota</taxon>
        <taxon>Pezizomycotina</taxon>
        <taxon>Orbiliomycetes</taxon>
        <taxon>Orbiliales</taxon>
        <taxon>Orbiliaceae</taxon>
        <taxon>Drechslerella</taxon>
    </lineage>
</organism>
<feature type="compositionally biased region" description="Acidic residues" evidence="6">
    <location>
        <begin position="1"/>
        <end position="17"/>
    </location>
</feature>
<dbReference type="GO" id="GO:0005794">
    <property type="term" value="C:Golgi apparatus"/>
    <property type="evidence" value="ECO:0007669"/>
    <property type="project" value="TreeGrafter"/>
</dbReference>
<name>A0AAD6J7S6_DREDA</name>
<dbReference type="InterPro" id="IPR049555">
    <property type="entry name" value="GDT1-like_CS"/>
</dbReference>
<dbReference type="PANTHER" id="PTHR12608:SF1">
    <property type="entry name" value="TRANSMEMBRANE PROTEIN 165"/>
    <property type="match status" value="1"/>
</dbReference>
<accession>A0AAD6J7S6</accession>
<keyword evidence="9" id="KW-1185">Reference proteome</keyword>
<dbReference type="PROSITE" id="PS01214">
    <property type="entry name" value="UPF0016"/>
    <property type="match status" value="1"/>
</dbReference>
<keyword evidence="4 7" id="KW-1133">Transmembrane helix</keyword>
<evidence type="ECO:0000256" key="4">
    <source>
        <dbReference type="ARBA" id="ARBA00022989"/>
    </source>
</evidence>
<feature type="transmembrane region" description="Helical" evidence="7">
    <location>
        <begin position="1025"/>
        <end position="1047"/>
    </location>
</feature>
<feature type="compositionally biased region" description="Basic and acidic residues" evidence="6">
    <location>
        <begin position="419"/>
        <end position="433"/>
    </location>
</feature>
<feature type="region of interest" description="Disordered" evidence="6">
    <location>
        <begin position="716"/>
        <end position="738"/>
    </location>
</feature>
<feature type="transmembrane region" description="Helical" evidence="7">
    <location>
        <begin position="846"/>
        <end position="865"/>
    </location>
</feature>
<feature type="region of interest" description="Disordered" evidence="6">
    <location>
        <begin position="783"/>
        <end position="803"/>
    </location>
</feature>
<feature type="compositionally biased region" description="Pro residues" evidence="6">
    <location>
        <begin position="723"/>
        <end position="732"/>
    </location>
</feature>
<feature type="transmembrane region" description="Helical" evidence="7">
    <location>
        <begin position="877"/>
        <end position="895"/>
    </location>
</feature>
<feature type="transmembrane region" description="Helical" evidence="7">
    <location>
        <begin position="987"/>
        <end position="1005"/>
    </location>
</feature>
<feature type="compositionally biased region" description="Acidic residues" evidence="6">
    <location>
        <begin position="473"/>
        <end position="489"/>
    </location>
</feature>
<evidence type="ECO:0000313" key="9">
    <source>
        <dbReference type="Proteomes" id="UP001221413"/>
    </source>
</evidence>
<dbReference type="GO" id="GO:0015085">
    <property type="term" value="F:calcium ion transmembrane transporter activity"/>
    <property type="evidence" value="ECO:0007669"/>
    <property type="project" value="TreeGrafter"/>
</dbReference>
<dbReference type="PANTHER" id="PTHR12608">
    <property type="entry name" value="TRANSMEMBRANE PROTEIN HTP-1 RELATED"/>
    <property type="match status" value="1"/>
</dbReference>
<feature type="transmembrane region" description="Helical" evidence="7">
    <location>
        <begin position="1059"/>
        <end position="1080"/>
    </location>
</feature>
<dbReference type="Gene3D" id="1.10.246.220">
    <property type="match status" value="1"/>
</dbReference>
<dbReference type="Proteomes" id="UP001221413">
    <property type="component" value="Unassembled WGS sequence"/>
</dbReference>
<gene>
    <name evidence="8" type="ORF">Dda_0354</name>
</gene>
<evidence type="ECO:0000256" key="6">
    <source>
        <dbReference type="SAM" id="MobiDB-lite"/>
    </source>
</evidence>
<keyword evidence="5 7" id="KW-0472">Membrane</keyword>
<evidence type="ECO:0000256" key="2">
    <source>
        <dbReference type="ARBA" id="ARBA00009190"/>
    </source>
</evidence>
<dbReference type="Pfam" id="PF01169">
    <property type="entry name" value="GDT1"/>
    <property type="match status" value="2"/>
</dbReference>
<feature type="compositionally biased region" description="Polar residues" evidence="6">
    <location>
        <begin position="509"/>
        <end position="519"/>
    </location>
</feature>
<dbReference type="GO" id="GO:0000329">
    <property type="term" value="C:fungal-type vacuole membrane"/>
    <property type="evidence" value="ECO:0007669"/>
    <property type="project" value="TreeGrafter"/>
</dbReference>
<reference evidence="8" key="1">
    <citation type="submission" date="2023-01" db="EMBL/GenBank/DDBJ databases">
        <title>The chitinases involved in constricting ring structure development in the nematode-trapping fungus Drechslerella dactyloides.</title>
        <authorList>
            <person name="Wang R."/>
            <person name="Zhang L."/>
            <person name="Tang P."/>
            <person name="Li S."/>
            <person name="Liang L."/>
        </authorList>
    </citation>
    <scope>NUCLEOTIDE SEQUENCE</scope>
    <source>
        <strain evidence="8">YMF1.00031</strain>
    </source>
</reference>
<dbReference type="GO" id="GO:0032472">
    <property type="term" value="P:Golgi calcium ion transport"/>
    <property type="evidence" value="ECO:0007669"/>
    <property type="project" value="TreeGrafter"/>
</dbReference>
<comment type="caution">
    <text evidence="8">The sequence shown here is derived from an EMBL/GenBank/DDBJ whole genome shotgun (WGS) entry which is preliminary data.</text>
</comment>
<evidence type="ECO:0000313" key="8">
    <source>
        <dbReference type="EMBL" id="KAJ6264211.1"/>
    </source>
</evidence>
<feature type="compositionally biased region" description="Polar residues" evidence="6">
    <location>
        <begin position="393"/>
        <end position="406"/>
    </location>
</feature>
<dbReference type="InterPro" id="IPR001727">
    <property type="entry name" value="GDT1-like"/>
</dbReference>
<comment type="subcellular location">
    <subcellularLocation>
        <location evidence="1">Membrane</location>
        <topology evidence="1">Multi-pass membrane protein</topology>
    </subcellularLocation>
</comment>
<dbReference type="GO" id="GO:0032468">
    <property type="term" value="P:Golgi calcium ion homeostasis"/>
    <property type="evidence" value="ECO:0007669"/>
    <property type="project" value="TreeGrafter"/>
</dbReference>
<comment type="similarity">
    <text evidence="2">Belongs to the GDT1 family.</text>
</comment>